<dbReference type="Proteomes" id="UP000095283">
    <property type="component" value="Unplaced"/>
</dbReference>
<accession>A0A1I7XT51</accession>
<evidence type="ECO:0000313" key="3">
    <source>
        <dbReference type="WBParaSite" id="Hba_20924"/>
    </source>
</evidence>
<dbReference type="WBParaSite" id="Hba_20924">
    <property type="protein sequence ID" value="Hba_20924"/>
    <property type="gene ID" value="Hba_20924"/>
</dbReference>
<protein>
    <submittedName>
        <fullName evidence="3">Uncharacterized protein</fullName>
    </submittedName>
</protein>
<feature type="region of interest" description="Disordered" evidence="1">
    <location>
        <begin position="93"/>
        <end position="131"/>
    </location>
</feature>
<keyword evidence="2" id="KW-1185">Reference proteome</keyword>
<dbReference type="AlphaFoldDB" id="A0A1I7XT51"/>
<evidence type="ECO:0000256" key="1">
    <source>
        <dbReference type="SAM" id="MobiDB-lite"/>
    </source>
</evidence>
<reference evidence="3" key="1">
    <citation type="submission" date="2016-11" db="UniProtKB">
        <authorList>
            <consortium name="WormBaseParasite"/>
        </authorList>
    </citation>
    <scope>IDENTIFICATION</scope>
</reference>
<evidence type="ECO:0000313" key="2">
    <source>
        <dbReference type="Proteomes" id="UP000095283"/>
    </source>
</evidence>
<feature type="compositionally biased region" description="Basic and acidic residues" evidence="1">
    <location>
        <begin position="97"/>
        <end position="110"/>
    </location>
</feature>
<feature type="compositionally biased region" description="Polar residues" evidence="1">
    <location>
        <begin position="111"/>
        <end position="122"/>
    </location>
</feature>
<proteinExistence type="predicted"/>
<organism evidence="2 3">
    <name type="scientific">Heterorhabditis bacteriophora</name>
    <name type="common">Entomopathogenic nematode worm</name>
    <dbReference type="NCBI Taxonomy" id="37862"/>
    <lineage>
        <taxon>Eukaryota</taxon>
        <taxon>Metazoa</taxon>
        <taxon>Ecdysozoa</taxon>
        <taxon>Nematoda</taxon>
        <taxon>Chromadorea</taxon>
        <taxon>Rhabditida</taxon>
        <taxon>Rhabditina</taxon>
        <taxon>Rhabditomorpha</taxon>
        <taxon>Strongyloidea</taxon>
        <taxon>Heterorhabditidae</taxon>
        <taxon>Heterorhabditis</taxon>
    </lineage>
</organism>
<sequence>MTQGNMGSKRLIMEEIGSGAKWTTKQFPFSEPFCSPITPHIPIRQRLANRRCTSVDVGDDPLVASYSTNSFYGPRRRRMSLLQTLRQQNRQLADSGLDMHRQRADSESTNRDTCSPLNKQSPPLSPTKKAFSSLKSSFKQLPWLPTSYAKDTTKKTDSIC</sequence>
<name>A0A1I7XT51_HETBA</name>